<dbReference type="InterPro" id="IPR029044">
    <property type="entry name" value="Nucleotide-diphossugar_trans"/>
</dbReference>
<evidence type="ECO:0000259" key="2">
    <source>
        <dbReference type="Pfam" id="PF00535"/>
    </source>
</evidence>
<dbReference type="SUPFAM" id="SSF53448">
    <property type="entry name" value="Nucleotide-diphospho-sugar transferases"/>
    <property type="match status" value="1"/>
</dbReference>
<name>A0A939QGC2_9MICO</name>
<evidence type="ECO:0000256" key="1">
    <source>
        <dbReference type="SAM" id="Phobius"/>
    </source>
</evidence>
<proteinExistence type="predicted"/>
<keyword evidence="1" id="KW-1133">Transmembrane helix</keyword>
<dbReference type="Gene3D" id="3.90.550.10">
    <property type="entry name" value="Spore Coat Polysaccharide Biosynthesis Protein SpsA, Chain A"/>
    <property type="match status" value="1"/>
</dbReference>
<protein>
    <submittedName>
        <fullName evidence="3">Glycosyltransferase family 2 protein</fullName>
    </submittedName>
</protein>
<dbReference type="PANTHER" id="PTHR22916">
    <property type="entry name" value="GLYCOSYLTRANSFERASE"/>
    <property type="match status" value="1"/>
</dbReference>
<keyword evidence="4" id="KW-1185">Reference proteome</keyword>
<organism evidence="3 4">
    <name type="scientific">Leucobacter tardus</name>
    <dbReference type="NCBI Taxonomy" id="501483"/>
    <lineage>
        <taxon>Bacteria</taxon>
        <taxon>Bacillati</taxon>
        <taxon>Actinomycetota</taxon>
        <taxon>Actinomycetes</taxon>
        <taxon>Micrococcales</taxon>
        <taxon>Microbacteriaceae</taxon>
        <taxon>Leucobacter</taxon>
    </lineage>
</organism>
<gene>
    <name evidence="3" type="ORF">J4H85_06445</name>
</gene>
<dbReference type="Pfam" id="PF00535">
    <property type="entry name" value="Glycos_transf_2"/>
    <property type="match status" value="1"/>
</dbReference>
<sequence>MPVLNEEGYLERAVRTILAQDYAGEKEIVLALGPSRDRSSDIARGLAAEDARVRLVDNPERHIPIGLNRAIEASSHPVVIRVDAHSELTTDYTRAGIAALRAHDAVNVGGVMRAAGRKPVQRAIARGYNSPFGLGGGAYHGDGTAGPAESAYLGIFRRAAIEAVGGYDPGILRGEDWELNLRIRRAGGTVWFDPALGVTYWPRGSFRDLSRQFLATGTWRAVLVRRYRGANPWRFFAPGALVVALAASAGVGALQLIGVLPRRSPWSLLHLASAGYAAGIGFAVTRLSDPPQRGPRDRALSGAALITMHVSWGAGFLRGILFGGGRTVDTSRA</sequence>
<feature type="transmembrane region" description="Helical" evidence="1">
    <location>
        <begin position="266"/>
        <end position="287"/>
    </location>
</feature>
<feature type="transmembrane region" description="Helical" evidence="1">
    <location>
        <begin position="299"/>
        <end position="321"/>
    </location>
</feature>
<feature type="transmembrane region" description="Helical" evidence="1">
    <location>
        <begin position="235"/>
        <end position="260"/>
    </location>
</feature>
<dbReference type="PANTHER" id="PTHR22916:SF64">
    <property type="entry name" value="TRANSFERASE, PUTATIVE-RELATED"/>
    <property type="match status" value="1"/>
</dbReference>
<evidence type="ECO:0000313" key="3">
    <source>
        <dbReference type="EMBL" id="MBO2989633.1"/>
    </source>
</evidence>
<evidence type="ECO:0000313" key="4">
    <source>
        <dbReference type="Proteomes" id="UP000668403"/>
    </source>
</evidence>
<reference evidence="3" key="1">
    <citation type="submission" date="2021-03" db="EMBL/GenBank/DDBJ databases">
        <title>Leucobacter chromiisoli sp. nov., isolated from chromium-containing soil of chemical plant.</title>
        <authorList>
            <person name="Xu Z."/>
        </authorList>
    </citation>
    <scope>NUCLEOTIDE SEQUENCE</scope>
    <source>
        <strain evidence="3">K 70/01</strain>
    </source>
</reference>
<feature type="domain" description="Glycosyltransferase 2-like" evidence="2">
    <location>
        <begin position="1"/>
        <end position="163"/>
    </location>
</feature>
<comment type="caution">
    <text evidence="3">The sequence shown here is derived from an EMBL/GenBank/DDBJ whole genome shotgun (WGS) entry which is preliminary data.</text>
</comment>
<dbReference type="CDD" id="cd02525">
    <property type="entry name" value="Succinoglycan_BP_ExoA"/>
    <property type="match status" value="1"/>
</dbReference>
<keyword evidence="1" id="KW-0472">Membrane</keyword>
<dbReference type="Proteomes" id="UP000668403">
    <property type="component" value="Unassembled WGS sequence"/>
</dbReference>
<accession>A0A939QGC2</accession>
<dbReference type="AlphaFoldDB" id="A0A939QGC2"/>
<dbReference type="InterPro" id="IPR001173">
    <property type="entry name" value="Glyco_trans_2-like"/>
</dbReference>
<keyword evidence="1" id="KW-0812">Transmembrane</keyword>
<dbReference type="EMBL" id="JAGFBF010000004">
    <property type="protein sequence ID" value="MBO2989633.1"/>
    <property type="molecule type" value="Genomic_DNA"/>
</dbReference>